<reference evidence="2" key="3">
    <citation type="submission" date="2019-03" db="EMBL/GenBank/DDBJ databases">
        <authorList>
            <person name="Whitman W."/>
            <person name="Huntemann M."/>
            <person name="Clum A."/>
            <person name="Pillay M."/>
            <person name="Palaniappan K."/>
            <person name="Varghese N."/>
            <person name="Mikhailova N."/>
            <person name="Stamatis D."/>
            <person name="Reddy T."/>
            <person name="Daum C."/>
            <person name="Shapiro N."/>
            <person name="Ivanova N."/>
            <person name="Kyrpides N."/>
            <person name="Woyke T."/>
        </authorList>
    </citation>
    <scope>NUCLEOTIDE SEQUENCE</scope>
    <source>
        <strain evidence="2">P5626</strain>
    </source>
</reference>
<dbReference type="SUPFAM" id="SSF54593">
    <property type="entry name" value="Glyoxalase/Bleomycin resistance protein/Dihydroxybiphenyl dioxygenase"/>
    <property type="match status" value="1"/>
</dbReference>
<keyword evidence="4" id="KW-1185">Reference proteome</keyword>
<dbReference type="AlphaFoldDB" id="A0A4Y7UGS8"/>
<dbReference type="GO" id="GO:0051213">
    <property type="term" value="F:dioxygenase activity"/>
    <property type="evidence" value="ECO:0007669"/>
    <property type="project" value="UniProtKB-KW"/>
</dbReference>
<evidence type="ECO:0000313" key="4">
    <source>
        <dbReference type="Proteomes" id="UP000295270"/>
    </source>
</evidence>
<dbReference type="Gene3D" id="3.10.180.10">
    <property type="entry name" value="2,3-Dihydroxybiphenyl 1,2-Dioxygenase, domain 1"/>
    <property type="match status" value="1"/>
</dbReference>
<protein>
    <submittedName>
        <fullName evidence="3">Glyoxalase/bleomycin resistance/extradiol dioxygenase family protein</fullName>
    </submittedName>
</protein>
<dbReference type="Pfam" id="PF22677">
    <property type="entry name" value="Ble-like_N"/>
    <property type="match status" value="1"/>
</dbReference>
<accession>A0A4Y7UGS8</accession>
<organism evidence="3 5">
    <name type="scientific">Flavobacterium circumlabens</name>
    <dbReference type="NCBI Taxonomy" id="2133765"/>
    <lineage>
        <taxon>Bacteria</taxon>
        <taxon>Pseudomonadati</taxon>
        <taxon>Bacteroidota</taxon>
        <taxon>Flavobacteriia</taxon>
        <taxon>Flavobacteriales</taxon>
        <taxon>Flavobacteriaceae</taxon>
        <taxon>Flavobacterium</taxon>
    </lineage>
</organism>
<dbReference type="Proteomes" id="UP000295270">
    <property type="component" value="Unassembled WGS sequence"/>
</dbReference>
<dbReference type="RefSeq" id="WP_132031536.1">
    <property type="nucleotide sequence ID" value="NZ_QWDN01000001.1"/>
</dbReference>
<sequence>METKIFLNLPVKDLNRSIAFFTQLGFSFNSKFTNEKGTCLVIGENINAVLLVEEFYQTFTHKEICNTDTTSEVLISISLETRDKVDEMIAKVIKAGGSEYRTTKDYGWMYQRTFLDTDGHHWEIFFMDESQIPEMS</sequence>
<comment type="caution">
    <text evidence="3">The sequence shown here is derived from an EMBL/GenBank/DDBJ whole genome shotgun (WGS) entry which is preliminary data.</text>
</comment>
<dbReference type="InterPro" id="IPR053863">
    <property type="entry name" value="Glyoxy/Ble-like_N"/>
</dbReference>
<dbReference type="InterPro" id="IPR029068">
    <property type="entry name" value="Glyas_Bleomycin-R_OHBP_Dase"/>
</dbReference>
<evidence type="ECO:0000313" key="2">
    <source>
        <dbReference type="EMBL" id="TCN60454.1"/>
    </source>
</evidence>
<proteinExistence type="predicted"/>
<dbReference type="OrthoDB" id="9798430at2"/>
<dbReference type="PANTHER" id="PTHR36503:SF2">
    <property type="entry name" value="BLR2408 PROTEIN"/>
    <property type="match status" value="1"/>
</dbReference>
<dbReference type="EMBL" id="SLWA01000001">
    <property type="protein sequence ID" value="TCN60454.1"/>
    <property type="molecule type" value="Genomic_DNA"/>
</dbReference>
<keyword evidence="3" id="KW-0223">Dioxygenase</keyword>
<name>A0A4Y7UGS8_9FLAO</name>
<evidence type="ECO:0000313" key="5">
    <source>
        <dbReference type="Proteomes" id="UP000298340"/>
    </source>
</evidence>
<reference evidence="3 5" key="2">
    <citation type="journal article" date="2018" name="Syst. Appl. Microbiol.">
        <title>Flavobacterium circumlabens sp. nov. and Flavobacterium cupreum sp. nov., two psychrotrophic species isolated from Antarctic environmental samples.</title>
        <authorList>
            <person name="Kralova S."/>
            <person name="Busse H.J."/>
            <person name="Svec P."/>
            <person name="Maslanova I."/>
            <person name="Stankova E."/>
            <person name="Bartak M."/>
            <person name="Sedlacek I."/>
        </authorList>
    </citation>
    <scope>NUCLEOTIDE SEQUENCE [LARGE SCALE GENOMIC DNA]</scope>
    <source>
        <strain evidence="3 5">CCM 8828</strain>
    </source>
</reference>
<dbReference type="PANTHER" id="PTHR36503">
    <property type="entry name" value="BLR2520 PROTEIN"/>
    <property type="match status" value="1"/>
</dbReference>
<feature type="domain" description="Glyoxalase/Bleomycin resistance-like N-terminal" evidence="1">
    <location>
        <begin position="5"/>
        <end position="43"/>
    </location>
</feature>
<evidence type="ECO:0000313" key="3">
    <source>
        <dbReference type="EMBL" id="TEB45617.1"/>
    </source>
</evidence>
<reference evidence="2 4" key="1">
    <citation type="journal article" date="2015" name="Stand. Genomic Sci.">
        <title>Genomic Encyclopedia of Bacterial and Archaeal Type Strains, Phase III: the genomes of soil and plant-associated and newly described type strains.</title>
        <authorList>
            <person name="Whitman W.B."/>
            <person name="Woyke T."/>
            <person name="Klenk H.P."/>
            <person name="Zhou Y."/>
            <person name="Lilburn T.G."/>
            <person name="Beck B.J."/>
            <person name="De Vos P."/>
            <person name="Vandamme P."/>
            <person name="Eisen J.A."/>
            <person name="Garrity G."/>
            <person name="Hugenholtz P."/>
            <person name="Kyrpides N.C."/>
        </authorList>
    </citation>
    <scope>NUCLEOTIDE SEQUENCE [LARGE SCALE GENOMIC DNA]</scope>
    <source>
        <strain evidence="2 4">P5626</strain>
    </source>
</reference>
<evidence type="ECO:0000259" key="1">
    <source>
        <dbReference type="Pfam" id="PF22677"/>
    </source>
</evidence>
<dbReference type="EMBL" id="QWDN01000001">
    <property type="protein sequence ID" value="TEB45617.1"/>
    <property type="molecule type" value="Genomic_DNA"/>
</dbReference>
<dbReference type="Proteomes" id="UP000298340">
    <property type="component" value="Unassembled WGS sequence"/>
</dbReference>
<gene>
    <name evidence="3" type="ORF">D0809_01005</name>
    <name evidence="2" type="ORF">EV142_10120</name>
</gene>
<keyword evidence="3" id="KW-0560">Oxidoreductase</keyword>